<dbReference type="GO" id="GO:0004527">
    <property type="term" value="F:exonuclease activity"/>
    <property type="evidence" value="ECO:0007669"/>
    <property type="project" value="UniProtKB-KW"/>
</dbReference>
<organism evidence="2 3">
    <name type="scientific">Pseudomonas phage vB_PsyM_KIL1</name>
    <dbReference type="NCBI Taxonomy" id="1777065"/>
    <lineage>
        <taxon>Viruses</taxon>
        <taxon>Duplodnaviria</taxon>
        <taxon>Heunggongvirae</taxon>
        <taxon>Uroviricota</taxon>
        <taxon>Caudoviricetes</taxon>
        <taxon>Vandenendeviridae</taxon>
        <taxon>Gorskivirinae</taxon>
        <taxon>Flaumdravirus</taxon>
        <taxon>Flaumdravirus KIL4</taxon>
    </lineage>
</organism>
<sequence length="303" mass="35513">MSGWKEEAKQYWLDGVSQRKISKLLGVPRTTVGDYIRRMGCVPYESSPAVGPKILFIDIETKPILAQVWRLWDQNVGLNQIEQDWSILSFCAKWKGCEDVVYMDLKDQDDFEDDSTLLDSLWRLLNEADFVVGQNSKRFDVKKINARFILNGMPKPSTFRQIDTMEIAKRQFGFTSNKLAYMTDKLCTVYKKLDHQKFSGHSLWAECLKGNPEAWAEMKEYNIYDVLSLEELYDILSSWDDKLPNFDVYVDGVLDMSEWQVDGFHYSNLGKYKRYRNTRTGEQRRSRVNTLSKEKRESLLRNI</sequence>
<evidence type="ECO:0000259" key="1">
    <source>
        <dbReference type="Pfam" id="PF13482"/>
    </source>
</evidence>
<gene>
    <name evidence="2" type="ORF">vB_PsyM_KIL1_0115</name>
</gene>
<dbReference type="InterPro" id="IPR036388">
    <property type="entry name" value="WH-like_DNA-bd_sf"/>
</dbReference>
<protein>
    <submittedName>
        <fullName evidence="2">Putative exonuclease</fullName>
    </submittedName>
</protein>
<dbReference type="EMBL" id="KU130126">
    <property type="protein sequence ID" value="AMR57362.1"/>
    <property type="molecule type" value="Genomic_DNA"/>
</dbReference>
<keyword evidence="3" id="KW-1185">Reference proteome</keyword>
<reference evidence="2 3" key="1">
    <citation type="journal article" date="2016" name="Front. Microbiol.">
        <title>Characterization of Novel Bacteriophages for Biocontrol of Bacterial Blight in Leek Caused by Pseudomonas syringae pv. porri.</title>
        <authorList>
            <person name="Rombouts S."/>
            <person name="Lavigne R."/>
        </authorList>
    </citation>
    <scope>NUCLEOTIDE SEQUENCE [LARGE SCALE GENOMIC DNA]</scope>
</reference>
<keyword evidence="2" id="KW-0540">Nuclease</keyword>
<dbReference type="KEGG" id="vg:28802508"/>
<feature type="domain" description="YprB ribonuclease H-like" evidence="1">
    <location>
        <begin position="107"/>
        <end position="236"/>
    </location>
</feature>
<evidence type="ECO:0000313" key="2">
    <source>
        <dbReference type="EMBL" id="AMR57362.1"/>
    </source>
</evidence>
<keyword evidence="2" id="KW-0269">Exonuclease</keyword>
<proteinExistence type="predicted"/>
<dbReference type="Pfam" id="PF13482">
    <property type="entry name" value="RNase_H_2"/>
    <property type="match status" value="1"/>
</dbReference>
<dbReference type="GO" id="GO:0003676">
    <property type="term" value="F:nucleic acid binding"/>
    <property type="evidence" value="ECO:0007669"/>
    <property type="project" value="InterPro"/>
</dbReference>
<dbReference type="RefSeq" id="YP_009276044.1">
    <property type="nucleotide sequence ID" value="NC_030934.1"/>
</dbReference>
<dbReference type="InterPro" id="IPR012337">
    <property type="entry name" value="RNaseH-like_sf"/>
</dbReference>
<accession>A0A142IDQ7</accession>
<evidence type="ECO:0000313" key="3">
    <source>
        <dbReference type="Proteomes" id="UP000203989"/>
    </source>
</evidence>
<dbReference type="Gene3D" id="1.10.10.10">
    <property type="entry name" value="Winged helix-like DNA-binding domain superfamily/Winged helix DNA-binding domain"/>
    <property type="match status" value="1"/>
</dbReference>
<dbReference type="Proteomes" id="UP000203989">
    <property type="component" value="Segment"/>
</dbReference>
<name>A0A142IDQ7_9CAUD</name>
<dbReference type="OrthoDB" id="5039at10239"/>
<dbReference type="InterPro" id="IPR038720">
    <property type="entry name" value="YprB_RNase_H-like_dom"/>
</dbReference>
<dbReference type="SUPFAM" id="SSF53098">
    <property type="entry name" value="Ribonuclease H-like"/>
    <property type="match status" value="1"/>
</dbReference>
<dbReference type="GeneID" id="28802508"/>
<keyword evidence="2" id="KW-0378">Hydrolase</keyword>
<dbReference type="InterPro" id="IPR036397">
    <property type="entry name" value="RNaseH_sf"/>
</dbReference>
<dbReference type="Gene3D" id="3.30.420.10">
    <property type="entry name" value="Ribonuclease H-like superfamily/Ribonuclease H"/>
    <property type="match status" value="1"/>
</dbReference>